<dbReference type="EMBL" id="FNOV01000004">
    <property type="protein sequence ID" value="SDX91948.1"/>
    <property type="molecule type" value="Genomic_DNA"/>
</dbReference>
<reference evidence="2" key="1">
    <citation type="submission" date="2016-10" db="EMBL/GenBank/DDBJ databases">
        <authorList>
            <person name="Varghese N."/>
            <person name="Submissions S."/>
        </authorList>
    </citation>
    <scope>NUCLEOTIDE SEQUENCE [LARGE SCALE GENOMIC DNA]</scope>
    <source>
        <strain evidence="2">CGMCC 1.8975</strain>
    </source>
</reference>
<protein>
    <submittedName>
        <fullName evidence="1">Uncharacterized protein</fullName>
    </submittedName>
</protein>
<dbReference type="AlphaFoldDB" id="A0A1H3FNH1"/>
<sequence length="240" mass="26678">MNTKSKSLKLIAEILQAFGLDKNGRKIIRLKNEKGDVDKNDIIFGYLETIDKGFAVESESKKQQAFVYISIPQNYIQNEDLENILDSTSAFMSVCGFDYKSEEEPVWGSFIQSLIFWTKRPKTQREVHDIYNKGKAALEATYLGKPVAESTAQLSSAAAQLIAACYNVDEIVLRTGALILVKAIIDGRTIMSVETISPQLMAHLDMNPGLLRDPRLVYHFLENLPAALKSGANPELTFGG</sequence>
<organism evidence="1 2">
    <name type="scientific">Hymenobacter psychrophilus</name>
    <dbReference type="NCBI Taxonomy" id="651662"/>
    <lineage>
        <taxon>Bacteria</taxon>
        <taxon>Pseudomonadati</taxon>
        <taxon>Bacteroidota</taxon>
        <taxon>Cytophagia</taxon>
        <taxon>Cytophagales</taxon>
        <taxon>Hymenobacteraceae</taxon>
        <taxon>Hymenobacter</taxon>
    </lineage>
</organism>
<keyword evidence="2" id="KW-1185">Reference proteome</keyword>
<dbReference type="OrthoDB" id="9758243at2"/>
<proteinExistence type="predicted"/>
<name>A0A1H3FNH1_9BACT</name>
<dbReference type="Proteomes" id="UP000199249">
    <property type="component" value="Unassembled WGS sequence"/>
</dbReference>
<dbReference type="STRING" id="651662.SAMN04488069_104138"/>
<evidence type="ECO:0000313" key="1">
    <source>
        <dbReference type="EMBL" id="SDX91948.1"/>
    </source>
</evidence>
<evidence type="ECO:0000313" key="2">
    <source>
        <dbReference type="Proteomes" id="UP000199249"/>
    </source>
</evidence>
<dbReference type="RefSeq" id="WP_139255121.1">
    <property type="nucleotide sequence ID" value="NZ_FNOV01000004.1"/>
</dbReference>
<gene>
    <name evidence="1" type="ORF">SAMN04488069_104138</name>
</gene>
<accession>A0A1H3FNH1</accession>